<dbReference type="EC" id="2.7.11.1" evidence="2"/>
<evidence type="ECO:0000256" key="3">
    <source>
        <dbReference type="ARBA" id="ARBA00022527"/>
    </source>
</evidence>
<dbReference type="FunFam" id="3.90.550.10:FF:000051">
    <property type="entry name" value="Alpha-1,2-mannosyltransferase (Ktr4)"/>
    <property type="match status" value="1"/>
</dbReference>
<dbReference type="SUPFAM" id="SSF103243">
    <property type="entry name" value="KA1-like"/>
    <property type="match status" value="1"/>
</dbReference>
<sequence>MADIAAPASEPAQRREHLPRQQPQRPLRSVASASRSSAGEQPAPRDGAERPGAAAAAAAGDQPPGQRAPSGSGRRMVGPYQLAKTIGAGSMGKVKVALDTRTGKRVAAKIIPLQQPGAPIYFPNGLDTAATTAAVAAADGGAIDAAAEPWRSWLAPLALESHPDIAAAVGVAARVPQRMRLPQPRERYTTKDRERRENKDIRIVREVAINRLLHHPHICMLHDVVVHPNHYYIFQELVSGGQMLDYIISHGRLKEKHARKFARQIASAIDYCHHNSIVHRDLKIENILISANGNIKLIDFGLSNLYSPRSQLSTFCGSLYFAAPELLNAQPYTGPEVDLWSFGVVLYVLVCGKVPFDDQSMPALHAKIKRGHVEYPAWLSTECRHLLSRLLVVAPQRRATMAEVVRHPWMCKGYADHPLVNNYLPARVPLVASDQIDPAVVREMARYIGFGFGTEDEIRAGLEAVLTEGWYRAWLKDRLAPHLAALRARLCEKAAGRAADPAVRAAAAVSAAELSSGTTLSVPADAPAPGLSAGAEAAASAPRLATRASKILRSAASASTSVSVDGPGPELERKRSSFWKRSSTFISGGLSRTAHKAAPDGQAPGSQAAAGPSPADKSQLRALSGRIFSDAKGTGGDCGREYHAQPLSAHAPRMLLDPSTGMVAIWKDGRLAPPDVDCAAIQQEYHDLVATDPLLSIYFLVKERREREARRAALHLSHAERDSSGRRLPAAHGHGHHAQPPPHASIGEDPADSSDAWIKLVRVPAGPASAGAPARQAGQSTDAKHLRDLASAADGRPQSGPLLGPRPDGSGEAVDQTTAAIEALSLRPRSPGLGPAGQSLQPQPSDPQGLRKKRNSLFKRLSVIVKGSRGAAGARAAAPDPHAASRIVQAEGSEAGYMEISVRKSEDAGRSGGLDGQPSDGRHPAGDEHPGSAPQSQQQPARLRGANPPPRHAALDSIDEDKEYSAAPGPADPEPAPALLSAPGDQRPTAGLSLQVDAPKRQYLGRPLCTEDAQPGASDGTQSAPPAPAHEPGSALEADAPGRHAGSASAAEPAHPAAADRLPGDTDNASSVFTGTDVDAEDARSPSEKAALLERAQREIDGFDEQEGVGLLDQTPELSYRTAGQFGRPAHDTKKSRGRSSSNTVVRMLTDIVRDGGGSGGGGGGGSDGQRAAWGAQGHSGGSLSRGRKAASPLVPGGADRSAHSGRAIPRHSSTGAINRTAARGPFERSPAPAQLAGSPDRLASAAANRPDILRSHSHTADQPQLHAARSGQGPGSAPPAPAPPGHQAANALGIVASEDLPGSKVADSKCEGLSGARDGSPSSGSGSDVARPGLGPTAASATAAAAAVVGSGADDDDDDDEDDEDEDDIMRGIDSAPPRADEYLKQVFLKGLFSVATTSTRSPTVIRANLLTVLGDMPLRFHEGKGYFTCSMATATGPANIQEAILADPSAAADPPVSLGSSLHRQKRPRRLPAVNKRISLRRRSRRLDDAALAPDAPADRPRAPEDVTSSSNDGNASDSHHSTGEPANARRHPSPRRESSETAICFQIFLVRMPLLGLHGLQFRRVSGPAWRYKDACSEILKRLKLYGSAAAAVVAVEMLNIKWRLVAIVVAVLVLVHLLVRSPYIGSQLAKLNDDLQNARQQGGVDRPPDPAPMTVTVTREVGRVETVTHTAKETVFVGENSPDTPPEKANAAFVVLTRNGDLPSLRETLVQLEDRFNRRHHYPYVFLNNEPFSDEFKERIADVVSGECHFGLIPKEHWSYPDYINQTRAAEARKDMEQRKIIYGGSESYRHMCRYESGFFFRHPLMEQYSWYWRVEPGVKFGCDIDYDPFMFMQQNGKKYGFTITIKEYIETIPTLWNTTKRFMSEHKDLIPASNLLDFVTDKDGGYNRCHFWSNFEIGSLDFLRSERYLAYFDHLDRAGGFFYERWGDAPVHSLGVAMFLGKDEVHWFEDIGYYHGPLWNCPKGATHKAKKCWCPPEESIETKNKHWSCTLDFVALGTTTKK</sequence>
<evidence type="ECO:0000256" key="4">
    <source>
        <dbReference type="ARBA" id="ARBA00022679"/>
    </source>
</evidence>
<dbReference type="InterPro" id="IPR002685">
    <property type="entry name" value="Glyco_trans_15"/>
</dbReference>
<feature type="compositionally biased region" description="Basic and acidic residues" evidence="12">
    <location>
        <begin position="715"/>
        <end position="725"/>
    </location>
</feature>
<evidence type="ECO:0000256" key="10">
    <source>
        <dbReference type="ARBA" id="ARBA00048679"/>
    </source>
</evidence>
<dbReference type="InterPro" id="IPR000719">
    <property type="entry name" value="Prot_kinase_dom"/>
</dbReference>
<feature type="region of interest" description="Disordered" evidence="12">
    <location>
        <begin position="1"/>
        <end position="77"/>
    </location>
</feature>
<feature type="compositionally biased region" description="Acidic residues" evidence="12">
    <location>
        <begin position="1354"/>
        <end position="1369"/>
    </location>
</feature>
<keyword evidence="16" id="KW-1185">Reference proteome</keyword>
<feature type="compositionally biased region" description="Basic and acidic residues" evidence="12">
    <location>
        <begin position="1081"/>
        <end position="1101"/>
    </location>
</feature>
<feature type="region of interest" description="Disordered" evidence="12">
    <location>
        <begin position="792"/>
        <end position="814"/>
    </location>
</feature>
<keyword evidence="7 11" id="KW-0067">ATP-binding</keyword>
<feature type="region of interest" description="Disordered" evidence="12">
    <location>
        <begin position="556"/>
        <end position="576"/>
    </location>
</feature>
<gene>
    <name evidence="15" type="primary">KIN2_1</name>
    <name evidence="15" type="ORF">H4R18_001951</name>
</gene>
<feature type="domain" description="KA1" evidence="14">
    <location>
        <begin position="1539"/>
        <end position="1588"/>
    </location>
</feature>
<comment type="catalytic activity">
    <reaction evidence="9">
        <text>L-threonyl-[protein] + ATP = O-phospho-L-threonyl-[protein] + ADP + H(+)</text>
        <dbReference type="Rhea" id="RHEA:46608"/>
        <dbReference type="Rhea" id="RHEA-COMP:11060"/>
        <dbReference type="Rhea" id="RHEA-COMP:11605"/>
        <dbReference type="ChEBI" id="CHEBI:15378"/>
        <dbReference type="ChEBI" id="CHEBI:30013"/>
        <dbReference type="ChEBI" id="CHEBI:30616"/>
        <dbReference type="ChEBI" id="CHEBI:61977"/>
        <dbReference type="ChEBI" id="CHEBI:456216"/>
        <dbReference type="EC" id="2.7.11.1"/>
    </reaction>
</comment>
<dbReference type="InterPro" id="IPR001772">
    <property type="entry name" value="KA1_dom"/>
</dbReference>
<dbReference type="Gene3D" id="1.10.510.10">
    <property type="entry name" value="Transferase(Phosphotransferase) domain 1"/>
    <property type="match status" value="1"/>
</dbReference>
<dbReference type="Pfam" id="PF02149">
    <property type="entry name" value="KA1"/>
    <property type="match status" value="1"/>
</dbReference>
<evidence type="ECO:0000313" key="16">
    <source>
        <dbReference type="Proteomes" id="UP001140217"/>
    </source>
</evidence>
<dbReference type="PROSITE" id="PS00107">
    <property type="entry name" value="PROTEIN_KINASE_ATP"/>
    <property type="match status" value="1"/>
</dbReference>
<dbReference type="Pfam" id="PF00069">
    <property type="entry name" value="Pkinase"/>
    <property type="match status" value="1"/>
</dbReference>
<comment type="similarity">
    <text evidence="8">Belongs to the protein kinase superfamily. CAMK Ser/Thr protein kinase family. Smok subfamily.</text>
</comment>
<evidence type="ECO:0000256" key="6">
    <source>
        <dbReference type="ARBA" id="ARBA00022777"/>
    </source>
</evidence>
<dbReference type="SMART" id="SM00220">
    <property type="entry name" value="S_TKc"/>
    <property type="match status" value="1"/>
</dbReference>
<dbReference type="GO" id="GO:0000032">
    <property type="term" value="P:cell wall mannoprotein biosynthetic process"/>
    <property type="evidence" value="ECO:0007669"/>
    <property type="project" value="TreeGrafter"/>
</dbReference>
<dbReference type="OrthoDB" id="193931at2759"/>
<dbReference type="GO" id="GO:0005794">
    <property type="term" value="C:Golgi apparatus"/>
    <property type="evidence" value="ECO:0007669"/>
    <property type="project" value="TreeGrafter"/>
</dbReference>
<keyword evidence="4 15" id="KW-0808">Transferase</keyword>
<dbReference type="Gene3D" id="3.30.310.80">
    <property type="entry name" value="Kinase associated domain 1, KA1"/>
    <property type="match status" value="1"/>
</dbReference>
<feature type="region of interest" description="Disordered" evidence="12">
    <location>
        <begin position="902"/>
        <end position="1378"/>
    </location>
</feature>
<dbReference type="InterPro" id="IPR017441">
    <property type="entry name" value="Protein_kinase_ATP_BS"/>
</dbReference>
<evidence type="ECO:0000256" key="1">
    <source>
        <dbReference type="ARBA" id="ARBA00007677"/>
    </source>
</evidence>
<feature type="compositionally biased region" description="Low complexity" evidence="12">
    <location>
        <begin position="1044"/>
        <end position="1059"/>
    </location>
</feature>
<evidence type="ECO:0000256" key="7">
    <source>
        <dbReference type="ARBA" id="ARBA00022840"/>
    </source>
</evidence>
<dbReference type="FunFam" id="1.10.510.10:FF:000002">
    <property type="entry name" value="Non-specific serine/threonine protein kinase"/>
    <property type="match status" value="1"/>
</dbReference>
<dbReference type="Gene3D" id="3.90.550.10">
    <property type="entry name" value="Spore Coat Polysaccharide Biosynthesis Protein SpsA, Chain A"/>
    <property type="match status" value="1"/>
</dbReference>
<proteinExistence type="inferred from homology"/>
<dbReference type="Pfam" id="PF01793">
    <property type="entry name" value="Glyco_transf_15"/>
    <property type="match status" value="1"/>
</dbReference>
<protein>
    <recommendedName>
        <fullName evidence="2">non-specific serine/threonine protein kinase</fullName>
        <ecNumber evidence="2">2.7.11.1</ecNumber>
    </recommendedName>
</protein>
<evidence type="ECO:0000256" key="2">
    <source>
        <dbReference type="ARBA" id="ARBA00012513"/>
    </source>
</evidence>
<feature type="compositionally biased region" description="Low complexity" evidence="12">
    <location>
        <begin position="599"/>
        <end position="616"/>
    </location>
</feature>
<feature type="compositionally biased region" description="Low complexity" evidence="12">
    <location>
        <begin position="28"/>
        <end position="69"/>
    </location>
</feature>
<dbReference type="Proteomes" id="UP001140217">
    <property type="component" value="Unassembled WGS sequence"/>
</dbReference>
<comment type="caution">
    <text evidence="15">The sequence shown here is derived from an EMBL/GenBank/DDBJ whole genome shotgun (WGS) entry which is preliminary data.</text>
</comment>
<dbReference type="PROSITE" id="PS50032">
    <property type="entry name" value="KA1"/>
    <property type="match status" value="1"/>
</dbReference>
<feature type="compositionally biased region" description="Low complexity" evidence="12">
    <location>
        <begin position="1315"/>
        <end position="1328"/>
    </location>
</feature>
<accession>A0A9W8HDC7</accession>
<feature type="binding site" evidence="11">
    <location>
        <position position="109"/>
    </location>
    <ligand>
        <name>ATP</name>
        <dbReference type="ChEBI" id="CHEBI:30616"/>
    </ligand>
</feature>
<comment type="similarity">
    <text evidence="1">Belongs to the glycosyltransferase 15 family.</text>
</comment>
<feature type="domain" description="Protein kinase" evidence="13">
    <location>
        <begin position="80"/>
        <end position="410"/>
    </location>
</feature>
<evidence type="ECO:0000313" key="15">
    <source>
        <dbReference type="EMBL" id="KAJ2782988.1"/>
    </source>
</evidence>
<keyword evidence="3" id="KW-0723">Serine/threonine-protein kinase</keyword>
<feature type="region of interest" description="Disordered" evidence="12">
    <location>
        <begin position="827"/>
        <end position="855"/>
    </location>
</feature>
<dbReference type="InterPro" id="IPR011009">
    <property type="entry name" value="Kinase-like_dom_sf"/>
</dbReference>
<dbReference type="PANTHER" id="PTHR31121:SF6">
    <property type="entry name" value="ALPHA-1,2 MANNOSYLTRANSFERASE KTR1"/>
    <property type="match status" value="1"/>
</dbReference>
<evidence type="ECO:0000259" key="13">
    <source>
        <dbReference type="PROSITE" id="PS50011"/>
    </source>
</evidence>
<dbReference type="GO" id="GO:0006487">
    <property type="term" value="P:protein N-linked glycosylation"/>
    <property type="evidence" value="ECO:0007669"/>
    <property type="project" value="TreeGrafter"/>
</dbReference>
<dbReference type="SUPFAM" id="SSF53448">
    <property type="entry name" value="Nucleotide-diphospho-sugar transferases"/>
    <property type="match status" value="1"/>
</dbReference>
<dbReference type="PANTHER" id="PTHR31121">
    <property type="entry name" value="ALPHA-1,2 MANNOSYLTRANSFERASE KTR1"/>
    <property type="match status" value="1"/>
</dbReference>
<dbReference type="InterPro" id="IPR029044">
    <property type="entry name" value="Nucleotide-diphossugar_trans"/>
</dbReference>
<evidence type="ECO:0000256" key="12">
    <source>
        <dbReference type="SAM" id="MobiDB-lite"/>
    </source>
</evidence>
<feature type="compositionally biased region" description="Polar residues" evidence="12">
    <location>
        <begin position="1509"/>
        <end position="1519"/>
    </location>
</feature>
<evidence type="ECO:0000259" key="14">
    <source>
        <dbReference type="PROSITE" id="PS50032"/>
    </source>
</evidence>
<dbReference type="GO" id="GO:0016020">
    <property type="term" value="C:membrane"/>
    <property type="evidence" value="ECO:0007669"/>
    <property type="project" value="InterPro"/>
</dbReference>
<dbReference type="GO" id="GO:0005524">
    <property type="term" value="F:ATP binding"/>
    <property type="evidence" value="ECO:0007669"/>
    <property type="project" value="UniProtKB-UniRule"/>
</dbReference>
<dbReference type="GO" id="GO:0000026">
    <property type="term" value="F:alpha-1,2-mannosyltransferase activity"/>
    <property type="evidence" value="ECO:0007669"/>
    <property type="project" value="TreeGrafter"/>
</dbReference>
<dbReference type="PROSITE" id="PS00108">
    <property type="entry name" value="PROTEIN_KINASE_ST"/>
    <property type="match status" value="1"/>
</dbReference>
<dbReference type="SUPFAM" id="SSF56112">
    <property type="entry name" value="Protein kinase-like (PK-like)"/>
    <property type="match status" value="1"/>
</dbReference>
<dbReference type="GO" id="GO:0004674">
    <property type="term" value="F:protein serine/threonine kinase activity"/>
    <property type="evidence" value="ECO:0007669"/>
    <property type="project" value="UniProtKB-KW"/>
</dbReference>
<evidence type="ECO:0000256" key="11">
    <source>
        <dbReference type="PROSITE-ProRule" id="PRU10141"/>
    </source>
</evidence>
<feature type="compositionally biased region" description="Gly residues" evidence="12">
    <location>
        <begin position="1155"/>
        <end position="1168"/>
    </location>
</feature>
<feature type="compositionally biased region" description="Low complexity" evidence="12">
    <location>
        <begin position="1338"/>
        <end position="1353"/>
    </location>
</feature>
<dbReference type="Gene3D" id="3.30.200.20">
    <property type="entry name" value="Phosphorylase Kinase, domain 1"/>
    <property type="match status" value="1"/>
</dbReference>
<feature type="compositionally biased region" description="Low complexity" evidence="12">
    <location>
        <begin position="932"/>
        <end position="941"/>
    </location>
</feature>
<dbReference type="InterPro" id="IPR028375">
    <property type="entry name" value="KA1/Ssp2_C"/>
</dbReference>
<feature type="region of interest" description="Disordered" evidence="12">
    <location>
        <begin position="592"/>
        <end position="619"/>
    </location>
</feature>
<comment type="catalytic activity">
    <reaction evidence="10">
        <text>L-seryl-[protein] + ATP = O-phospho-L-seryl-[protein] + ADP + H(+)</text>
        <dbReference type="Rhea" id="RHEA:17989"/>
        <dbReference type="Rhea" id="RHEA-COMP:9863"/>
        <dbReference type="Rhea" id="RHEA-COMP:11604"/>
        <dbReference type="ChEBI" id="CHEBI:15378"/>
        <dbReference type="ChEBI" id="CHEBI:29999"/>
        <dbReference type="ChEBI" id="CHEBI:30616"/>
        <dbReference type="ChEBI" id="CHEBI:83421"/>
        <dbReference type="ChEBI" id="CHEBI:456216"/>
        <dbReference type="EC" id="2.7.11.1"/>
    </reaction>
</comment>
<dbReference type="PROSITE" id="PS50011">
    <property type="entry name" value="PROTEIN_KINASE_DOM"/>
    <property type="match status" value="1"/>
</dbReference>
<evidence type="ECO:0000256" key="9">
    <source>
        <dbReference type="ARBA" id="ARBA00047899"/>
    </source>
</evidence>
<evidence type="ECO:0000256" key="5">
    <source>
        <dbReference type="ARBA" id="ARBA00022741"/>
    </source>
</evidence>
<dbReference type="InterPro" id="IPR008271">
    <property type="entry name" value="Ser/Thr_kinase_AS"/>
</dbReference>
<name>A0A9W8HDC7_9FUNG</name>
<feature type="region of interest" description="Disordered" evidence="12">
    <location>
        <begin position="715"/>
        <end position="751"/>
    </location>
</feature>
<dbReference type="EMBL" id="JANBUL010000057">
    <property type="protein sequence ID" value="KAJ2782988.1"/>
    <property type="molecule type" value="Genomic_DNA"/>
</dbReference>
<feature type="region of interest" description="Disordered" evidence="12">
    <location>
        <begin position="1452"/>
        <end position="1540"/>
    </location>
</feature>
<feature type="compositionally biased region" description="Basic and acidic residues" evidence="12">
    <location>
        <begin position="920"/>
        <end position="930"/>
    </location>
</feature>
<keyword evidence="5 11" id="KW-0547">Nucleotide-binding</keyword>
<organism evidence="15 16">
    <name type="scientific">Coemansia javaensis</name>
    <dbReference type="NCBI Taxonomy" id="2761396"/>
    <lineage>
        <taxon>Eukaryota</taxon>
        <taxon>Fungi</taxon>
        <taxon>Fungi incertae sedis</taxon>
        <taxon>Zoopagomycota</taxon>
        <taxon>Kickxellomycotina</taxon>
        <taxon>Kickxellomycetes</taxon>
        <taxon>Kickxellales</taxon>
        <taxon>Kickxellaceae</taxon>
        <taxon>Coemansia</taxon>
    </lineage>
</organism>
<reference evidence="15" key="1">
    <citation type="submission" date="2022-07" db="EMBL/GenBank/DDBJ databases">
        <title>Phylogenomic reconstructions and comparative analyses of Kickxellomycotina fungi.</title>
        <authorList>
            <person name="Reynolds N.K."/>
            <person name="Stajich J.E."/>
            <person name="Barry K."/>
            <person name="Grigoriev I.V."/>
            <person name="Crous P."/>
            <person name="Smith M.E."/>
        </authorList>
    </citation>
    <scope>NUCLEOTIDE SEQUENCE</scope>
    <source>
        <strain evidence="15">NBRC 105414</strain>
    </source>
</reference>
<keyword evidence="6 15" id="KW-0418">Kinase</keyword>
<evidence type="ECO:0000256" key="8">
    <source>
        <dbReference type="ARBA" id="ARBA00038181"/>
    </source>
</evidence>